<keyword evidence="3" id="KW-1185">Reference proteome</keyword>
<accession>A0A9D4NGN4</accession>
<dbReference type="EMBL" id="JAIWYP010000001">
    <property type="protein sequence ID" value="KAH3892857.1"/>
    <property type="molecule type" value="Genomic_DNA"/>
</dbReference>
<protein>
    <submittedName>
        <fullName evidence="2">Uncharacterized protein</fullName>
    </submittedName>
</protein>
<proteinExistence type="predicted"/>
<dbReference type="AlphaFoldDB" id="A0A9D4NGN4"/>
<evidence type="ECO:0000313" key="3">
    <source>
        <dbReference type="Proteomes" id="UP000828390"/>
    </source>
</evidence>
<dbReference type="Proteomes" id="UP000828390">
    <property type="component" value="Unassembled WGS sequence"/>
</dbReference>
<sequence>MLDQHAHIEKQNGDLKRLENQLQCLQFENKVLSEQIGEMSQKEKVPVDREIEINQLTKKVNKYRLQVAETEQKMEEMSKKAACRMQKLEHNWRAADTEVCKLDSLIDAIRAILVNHSLAKDEQLKTVINMIDGK</sequence>
<evidence type="ECO:0000313" key="2">
    <source>
        <dbReference type="EMBL" id="KAH3892857.1"/>
    </source>
</evidence>
<evidence type="ECO:0000256" key="1">
    <source>
        <dbReference type="SAM" id="Coils"/>
    </source>
</evidence>
<feature type="coiled-coil region" evidence="1">
    <location>
        <begin position="8"/>
        <end position="91"/>
    </location>
</feature>
<reference evidence="2" key="1">
    <citation type="journal article" date="2019" name="bioRxiv">
        <title>The Genome of the Zebra Mussel, Dreissena polymorpha: A Resource for Invasive Species Research.</title>
        <authorList>
            <person name="McCartney M.A."/>
            <person name="Auch B."/>
            <person name="Kono T."/>
            <person name="Mallez S."/>
            <person name="Zhang Y."/>
            <person name="Obille A."/>
            <person name="Becker A."/>
            <person name="Abrahante J.E."/>
            <person name="Garbe J."/>
            <person name="Badalamenti J.P."/>
            <person name="Herman A."/>
            <person name="Mangelson H."/>
            <person name="Liachko I."/>
            <person name="Sullivan S."/>
            <person name="Sone E.D."/>
            <person name="Koren S."/>
            <person name="Silverstein K.A.T."/>
            <person name="Beckman K.B."/>
            <person name="Gohl D.M."/>
        </authorList>
    </citation>
    <scope>NUCLEOTIDE SEQUENCE</scope>
    <source>
        <strain evidence="2">Duluth1</strain>
        <tissue evidence="2">Whole animal</tissue>
    </source>
</reference>
<organism evidence="2 3">
    <name type="scientific">Dreissena polymorpha</name>
    <name type="common">Zebra mussel</name>
    <name type="synonym">Mytilus polymorpha</name>
    <dbReference type="NCBI Taxonomy" id="45954"/>
    <lineage>
        <taxon>Eukaryota</taxon>
        <taxon>Metazoa</taxon>
        <taxon>Spiralia</taxon>
        <taxon>Lophotrochozoa</taxon>
        <taxon>Mollusca</taxon>
        <taxon>Bivalvia</taxon>
        <taxon>Autobranchia</taxon>
        <taxon>Heteroconchia</taxon>
        <taxon>Euheterodonta</taxon>
        <taxon>Imparidentia</taxon>
        <taxon>Neoheterodontei</taxon>
        <taxon>Myida</taxon>
        <taxon>Dreissenoidea</taxon>
        <taxon>Dreissenidae</taxon>
        <taxon>Dreissena</taxon>
    </lineage>
</organism>
<name>A0A9D4NGN4_DREPO</name>
<keyword evidence="1" id="KW-0175">Coiled coil</keyword>
<comment type="caution">
    <text evidence="2">The sequence shown here is derived from an EMBL/GenBank/DDBJ whole genome shotgun (WGS) entry which is preliminary data.</text>
</comment>
<reference evidence="2" key="2">
    <citation type="submission" date="2020-11" db="EMBL/GenBank/DDBJ databases">
        <authorList>
            <person name="McCartney M.A."/>
            <person name="Auch B."/>
            <person name="Kono T."/>
            <person name="Mallez S."/>
            <person name="Becker A."/>
            <person name="Gohl D.M."/>
            <person name="Silverstein K.A.T."/>
            <person name="Koren S."/>
            <person name="Bechman K.B."/>
            <person name="Herman A."/>
            <person name="Abrahante J.E."/>
            <person name="Garbe J."/>
        </authorList>
    </citation>
    <scope>NUCLEOTIDE SEQUENCE</scope>
    <source>
        <strain evidence="2">Duluth1</strain>
        <tissue evidence="2">Whole animal</tissue>
    </source>
</reference>
<gene>
    <name evidence="2" type="ORF">DPMN_016990</name>
</gene>